<evidence type="ECO:0000313" key="8">
    <source>
        <dbReference type="Proteomes" id="UP001596395"/>
    </source>
</evidence>
<dbReference type="InterPro" id="IPR029149">
    <property type="entry name" value="Creatin/AminoP/Spt16_N"/>
</dbReference>
<dbReference type="Pfam" id="PF01321">
    <property type="entry name" value="Creatinase_N"/>
    <property type="match status" value="1"/>
</dbReference>
<evidence type="ECO:0000256" key="1">
    <source>
        <dbReference type="ARBA" id="ARBA00022723"/>
    </source>
</evidence>
<dbReference type="InterPro" id="IPR001131">
    <property type="entry name" value="Peptidase_M24B_aminopep-P_CS"/>
</dbReference>
<dbReference type="Gene3D" id="3.90.230.10">
    <property type="entry name" value="Creatinase/methionine aminopeptidase superfamily"/>
    <property type="match status" value="1"/>
</dbReference>
<organism evidence="7 8">
    <name type="scientific">Halorubellus litoreus</name>
    <dbReference type="NCBI Taxonomy" id="755308"/>
    <lineage>
        <taxon>Archaea</taxon>
        <taxon>Methanobacteriati</taxon>
        <taxon>Methanobacteriota</taxon>
        <taxon>Stenosarchaea group</taxon>
        <taxon>Halobacteria</taxon>
        <taxon>Halobacteriales</taxon>
        <taxon>Halorubellaceae</taxon>
        <taxon>Halorubellus</taxon>
    </lineage>
</organism>
<keyword evidence="2" id="KW-0378">Hydrolase</keyword>
<dbReference type="Pfam" id="PF00557">
    <property type="entry name" value="Peptidase_M24"/>
    <property type="match status" value="1"/>
</dbReference>
<comment type="caution">
    <text evidence="7">The sequence shown here is derived from an EMBL/GenBank/DDBJ whole genome shotgun (WGS) entry which is preliminary data.</text>
</comment>
<feature type="domain" description="Peptidase M24" evidence="5">
    <location>
        <begin position="155"/>
        <end position="377"/>
    </location>
</feature>
<feature type="region of interest" description="Disordered" evidence="4">
    <location>
        <begin position="72"/>
        <end position="91"/>
    </location>
</feature>
<dbReference type="Gene3D" id="3.40.350.10">
    <property type="entry name" value="Creatinase/prolidase N-terminal domain"/>
    <property type="match status" value="1"/>
</dbReference>
<dbReference type="GO" id="GO:0016787">
    <property type="term" value="F:hydrolase activity"/>
    <property type="evidence" value="ECO:0007669"/>
    <property type="project" value="UniProtKB-KW"/>
</dbReference>
<evidence type="ECO:0000313" key="7">
    <source>
        <dbReference type="EMBL" id="MFC6955047.1"/>
    </source>
</evidence>
<dbReference type="EMBL" id="JBHSXN010000005">
    <property type="protein sequence ID" value="MFC6955047.1"/>
    <property type="molecule type" value="Genomic_DNA"/>
</dbReference>
<dbReference type="InterPro" id="IPR000587">
    <property type="entry name" value="Creatinase_N"/>
</dbReference>
<dbReference type="PANTHER" id="PTHR46112">
    <property type="entry name" value="AMINOPEPTIDASE"/>
    <property type="match status" value="1"/>
</dbReference>
<dbReference type="GO" id="GO:0046872">
    <property type="term" value="F:metal ion binding"/>
    <property type="evidence" value="ECO:0007669"/>
    <property type="project" value="UniProtKB-KW"/>
</dbReference>
<dbReference type="InterPro" id="IPR050659">
    <property type="entry name" value="Peptidase_M24B"/>
</dbReference>
<keyword evidence="1 3" id="KW-0479">Metal-binding</keyword>
<dbReference type="RefSeq" id="WP_336351989.1">
    <property type="nucleotide sequence ID" value="NZ_JAZAQL010000005.1"/>
</dbReference>
<gene>
    <name evidence="7" type="ORF">ACFQGB_19465</name>
</gene>
<evidence type="ECO:0000259" key="6">
    <source>
        <dbReference type="Pfam" id="PF01321"/>
    </source>
</evidence>
<dbReference type="PANTHER" id="PTHR46112:SF2">
    <property type="entry name" value="XAA-PRO AMINOPEPTIDASE P-RELATED"/>
    <property type="match status" value="1"/>
</dbReference>
<keyword evidence="8" id="KW-1185">Reference proteome</keyword>
<evidence type="ECO:0000256" key="4">
    <source>
        <dbReference type="SAM" id="MobiDB-lite"/>
    </source>
</evidence>
<name>A0ABD5VLY7_9EURY</name>
<accession>A0ABD5VLY7</accession>
<reference evidence="7 8" key="1">
    <citation type="journal article" date="2019" name="Int. J. Syst. Evol. Microbiol.">
        <title>The Global Catalogue of Microorganisms (GCM) 10K type strain sequencing project: providing services to taxonomists for standard genome sequencing and annotation.</title>
        <authorList>
            <consortium name="The Broad Institute Genomics Platform"/>
            <consortium name="The Broad Institute Genome Sequencing Center for Infectious Disease"/>
            <person name="Wu L."/>
            <person name="Ma J."/>
        </authorList>
    </citation>
    <scope>NUCLEOTIDE SEQUENCE [LARGE SCALE GENOMIC DNA]</scope>
    <source>
        <strain evidence="7 8">GX26</strain>
    </source>
</reference>
<dbReference type="AlphaFoldDB" id="A0ABD5VLY7"/>
<dbReference type="InterPro" id="IPR000994">
    <property type="entry name" value="Pept_M24"/>
</dbReference>
<dbReference type="SUPFAM" id="SSF53092">
    <property type="entry name" value="Creatinase/prolidase N-terminal domain"/>
    <property type="match status" value="1"/>
</dbReference>
<dbReference type="PROSITE" id="PS00491">
    <property type="entry name" value="PROLINE_PEPTIDASE"/>
    <property type="match status" value="1"/>
</dbReference>
<proteinExistence type="inferred from homology"/>
<feature type="domain" description="Creatinase N-terminal" evidence="6">
    <location>
        <begin position="7"/>
        <end position="127"/>
    </location>
</feature>
<dbReference type="Proteomes" id="UP001596395">
    <property type="component" value="Unassembled WGS sequence"/>
</dbReference>
<protein>
    <submittedName>
        <fullName evidence="7">Xaa-Pro peptidase family protein</fullName>
    </submittedName>
</protein>
<sequence>MDPDFAALDAYLDEHNLDGYAFADDESNSDLYYTTGFGAPDPFVGVYTPDETAILVSSLEYGRAKKEARADTVKRRSEYEPREKQAEYGEDRVQQKVVSEFLADVGVESVATQHGFPAGLADGLREEGVTVDPESTASGVVTDVRAVKTEEELEYVREAQKANENAMAAAEALIREATVEDGVLQYEGEPLTSERVTEEIEVALIREGCALDETIVACGADAADPHDRGSGPLEAGETIIIDIFPRNKASKYHADMTRTFVKGEATDTQRDWHAVTDEARKAALDAVEAGATGEEVNQAVVDVYQDAGHPTVFTDPDTETGFIHSTGHGVGLDVHEAPSISLNGEELEAGHVITIEPGLYDPAVGGVRIEDIVVVTEDGYENLTDYPIELEVE</sequence>
<comment type="similarity">
    <text evidence="3">Belongs to the peptidase M24B family.</text>
</comment>
<dbReference type="SUPFAM" id="SSF55920">
    <property type="entry name" value="Creatinase/aminopeptidase"/>
    <property type="match status" value="1"/>
</dbReference>
<dbReference type="InterPro" id="IPR036005">
    <property type="entry name" value="Creatinase/aminopeptidase-like"/>
</dbReference>
<evidence type="ECO:0000256" key="2">
    <source>
        <dbReference type="ARBA" id="ARBA00022801"/>
    </source>
</evidence>
<evidence type="ECO:0000256" key="3">
    <source>
        <dbReference type="RuleBase" id="RU000590"/>
    </source>
</evidence>
<evidence type="ECO:0000259" key="5">
    <source>
        <dbReference type="Pfam" id="PF00557"/>
    </source>
</evidence>